<protein>
    <submittedName>
        <fullName evidence="1">Uncharacterized protein</fullName>
    </submittedName>
</protein>
<dbReference type="RefSeq" id="WP_160919069.1">
    <property type="nucleotide sequence ID" value="NZ_WMEY01000002.1"/>
</dbReference>
<gene>
    <name evidence="1" type="ORF">GLW07_08935</name>
</gene>
<proteinExistence type="predicted"/>
<dbReference type="EMBL" id="WMEY01000002">
    <property type="protein sequence ID" value="MYL63476.1"/>
    <property type="molecule type" value="Genomic_DNA"/>
</dbReference>
<accession>A0A845EY88</accession>
<dbReference type="InterPro" id="IPR056510">
    <property type="entry name" value="WapI"/>
</dbReference>
<dbReference type="AlphaFoldDB" id="A0A845EY88"/>
<evidence type="ECO:0000313" key="2">
    <source>
        <dbReference type="Proteomes" id="UP000447833"/>
    </source>
</evidence>
<dbReference type="Pfam" id="PF24716">
    <property type="entry name" value="WapI"/>
    <property type="match status" value="1"/>
</dbReference>
<name>A0A845EY88_9BACL</name>
<evidence type="ECO:0000313" key="1">
    <source>
        <dbReference type="EMBL" id="MYL63476.1"/>
    </source>
</evidence>
<comment type="caution">
    <text evidence="1">The sequence shown here is derived from an EMBL/GenBank/DDBJ whole genome shotgun (WGS) entry which is preliminary data.</text>
</comment>
<sequence length="143" mass="16190">MEFKLLGDETSIVVKVIGRQHPDATDYWDGNWIVSIINIEIPGYSVEFPANLRTDELLSFMEKLKNLDKTLKGKASLKNLEDFIMLEAEVDLTGKVMWTGKTCYPLGTGAVLKFDFESDQSYLKYLIKELKAILEEIPVIGTP</sequence>
<organism evidence="1 2">
    <name type="scientific">Guptibacillus hwajinpoensis</name>
    <dbReference type="NCBI Taxonomy" id="208199"/>
    <lineage>
        <taxon>Bacteria</taxon>
        <taxon>Bacillati</taxon>
        <taxon>Bacillota</taxon>
        <taxon>Bacilli</taxon>
        <taxon>Bacillales</taxon>
        <taxon>Guptibacillaceae</taxon>
        <taxon>Guptibacillus</taxon>
    </lineage>
</organism>
<dbReference type="Proteomes" id="UP000447833">
    <property type="component" value="Unassembled WGS sequence"/>
</dbReference>
<reference evidence="1 2" key="1">
    <citation type="submission" date="2019-11" db="EMBL/GenBank/DDBJ databases">
        <title>Genome sequences of 17 halophilic strains isolated from different environments.</title>
        <authorList>
            <person name="Furrow R.E."/>
        </authorList>
    </citation>
    <scope>NUCLEOTIDE SEQUENCE [LARGE SCALE GENOMIC DNA]</scope>
    <source>
        <strain evidence="1 2">22506_14_FS</strain>
    </source>
</reference>